<evidence type="ECO:0000313" key="2">
    <source>
        <dbReference type="WBParaSite" id="RSKR_0000752800.1"/>
    </source>
</evidence>
<evidence type="ECO:0000313" key="1">
    <source>
        <dbReference type="Proteomes" id="UP000095286"/>
    </source>
</evidence>
<organism evidence="1 2">
    <name type="scientific">Rhabditophanes sp. KR3021</name>
    <dbReference type="NCBI Taxonomy" id="114890"/>
    <lineage>
        <taxon>Eukaryota</taxon>
        <taxon>Metazoa</taxon>
        <taxon>Ecdysozoa</taxon>
        <taxon>Nematoda</taxon>
        <taxon>Chromadorea</taxon>
        <taxon>Rhabditida</taxon>
        <taxon>Tylenchina</taxon>
        <taxon>Panagrolaimomorpha</taxon>
        <taxon>Strongyloidoidea</taxon>
        <taxon>Alloionematidae</taxon>
        <taxon>Rhabditophanes</taxon>
    </lineage>
</organism>
<reference evidence="2" key="1">
    <citation type="submission" date="2016-11" db="UniProtKB">
        <authorList>
            <consortium name="WormBaseParasite"/>
        </authorList>
    </citation>
    <scope>IDENTIFICATION</scope>
    <source>
        <strain evidence="2">KR3021</strain>
    </source>
</reference>
<sequence>MMLFDKYQNPFPIKAEDGSRDISRHPTLRRWILNVLISILVLVKLLVCSSIFMSLVYAEYGADKLPDRIGTCFNDLSLYKRNTDAAFRTLLIDNFKELNSSLVTAISQGGSDIVEKVKKNTGNSVLDTIRNKTEVVKRLVKDFETLNNSTEEAAKNVKRLKNEWEKFKLVTTKDLQDCIERYSMPESGICRVFKDHMDTLPNPIGGIPKNMMPKVIEKTLKDYESINLIEHINRVEVPFVELEQKVQSILDNHKHIVFNKLKIAGDYLFTLAERITTQLRMLDFNKYSEVILQHIGPNSQYPVILKYTWVGFLLFASIYACNVLCYVFGILYGVFGKKADFYDTDCCSKTTGGKYLKCGVWMSILTMTILSIVTVVLMLPVTNTSNLVCLPYKDPLQRNDILSMLERIIQRTNHSSIIDGEFAVLKEGRMPSDIIRACGRNETFYKMFGLDNTYHFLDLSTYRQEFVSVEKELELYTQKITAQYNFKEFVDDQFKTALNLIPNMIDVTKWQSDLNTENLKKVVNDMELKSYITDLTGFMKTNTLPDNNVEAIKNMLGHLDTIEKDIATPLRNDLNTIIKNVDKFSSDLNQLNVNFQDIRDKLNNAQLIIVKNIRQEVSASAKAIIAQWKNDVEAYLVYVKQRMNEDITTCRPISEIAKGTVSAICNQVIDPLNGMWAAMMLYILLSIPMVVLCTAVIKSYAPQPIYGDWKMQKIENRYASNYQNPIGNAFATDAFEMRYKDPNPYGAPSEIFQTQNAKTYGGFRT</sequence>
<name>A0AC35U4P3_9BILA</name>
<accession>A0AC35U4P3</accession>
<protein>
    <submittedName>
        <fullName evidence="2">Prominin-like protein</fullName>
    </submittedName>
</protein>
<dbReference type="Proteomes" id="UP000095286">
    <property type="component" value="Unplaced"/>
</dbReference>
<dbReference type="WBParaSite" id="RSKR_0000752800.1">
    <property type="protein sequence ID" value="RSKR_0000752800.1"/>
    <property type="gene ID" value="RSKR_0000752800"/>
</dbReference>
<proteinExistence type="predicted"/>